<proteinExistence type="predicted"/>
<dbReference type="InterPro" id="IPR011990">
    <property type="entry name" value="TPR-like_helical_dom_sf"/>
</dbReference>
<feature type="signal peptide" evidence="1">
    <location>
        <begin position="1"/>
        <end position="22"/>
    </location>
</feature>
<name>A0AA49GU53_9BACT</name>
<organism evidence="2">
    <name type="scientific">Roseihalotalea indica</name>
    <dbReference type="NCBI Taxonomy" id="2867963"/>
    <lineage>
        <taxon>Bacteria</taxon>
        <taxon>Pseudomonadati</taxon>
        <taxon>Bacteroidota</taxon>
        <taxon>Cytophagia</taxon>
        <taxon>Cytophagales</taxon>
        <taxon>Catalimonadaceae</taxon>
        <taxon>Roseihalotalea</taxon>
    </lineage>
</organism>
<sequence>MKASITWIIILLTCANIIQVSAQDTEQIELAQQYDDKGEVEKAKTIYDELVSRKKNITLVHDRYIRLLVNNGFMSEAEKYMDKVLRIYPDNILYQLDAGLVQLRKGDDAEAEKYYTGVFERAQSDPMQVRVVAGHLIKHELVERAVNMYLAGRRASGDPNMYALELANVYRRLNETDKMVQEYLAYANEDPSHISYVKNVLQNILTEEEDLESMSNLLLDKIQQDADNPLYSELLIWINLQQKNFYGAFMQARAVDRRLRTEGDQVMDVAQIALENHDYENALKMYDYIIEKYPRTANYVSARRYKIKAREELVKNQFPVQQEEIVKLIEDYQNFIDESGNSPIGPSAATLEAMRSQALLYAFYMDEKDQAIEILQQVAGNSKSSREMKAQTKLDMGDIYVLMDQPWESTLLYAQVEKAHKEEPVGYEAKLRNAKLSYYKGEFSLAQDHLDVLKEATTREIANDAMSLSLLIQNNTVLDTSGAAMQAYADVELMLFQNKQQPALTKLDSMLSKYQGHPLEDEIYWLMAKVYLQLGSFDESLAKLSKITESYGFDILGDDALFMTGRIYEEQLKDNDKAMELYTQFMREYPGSIYVADVRKRFRSLRGDFNIN</sequence>
<dbReference type="EMBL" id="CP120682">
    <property type="protein sequence ID" value="WKN39136.1"/>
    <property type="molecule type" value="Genomic_DNA"/>
</dbReference>
<dbReference type="Pfam" id="PF13432">
    <property type="entry name" value="TPR_16"/>
    <property type="match status" value="1"/>
</dbReference>
<dbReference type="InterPro" id="IPR019734">
    <property type="entry name" value="TPR_rpt"/>
</dbReference>
<evidence type="ECO:0000313" key="2">
    <source>
        <dbReference type="EMBL" id="WKN39136.1"/>
    </source>
</evidence>
<dbReference type="SUPFAM" id="SSF48452">
    <property type="entry name" value="TPR-like"/>
    <property type="match status" value="2"/>
</dbReference>
<reference evidence="2" key="2">
    <citation type="journal article" date="2024" name="Antonie Van Leeuwenhoek">
        <title>Roseihalotalea indica gen. nov., sp. nov., a halophilic Bacteroidetes from mesopelagic Southwest Indian Ocean with higher carbohydrate metabolic potential.</title>
        <authorList>
            <person name="Chen B."/>
            <person name="Zhang M."/>
            <person name="Lin D."/>
            <person name="Ye J."/>
            <person name="Tang K."/>
        </authorList>
    </citation>
    <scope>NUCLEOTIDE SEQUENCE</scope>
    <source>
        <strain evidence="2">TK19036</strain>
    </source>
</reference>
<protein>
    <submittedName>
        <fullName evidence="2">Tetratricopeptide repeat protein</fullName>
    </submittedName>
</protein>
<accession>A0AA49GU53</accession>
<keyword evidence="1" id="KW-0732">Signal</keyword>
<dbReference type="AlphaFoldDB" id="A0AA49GU53"/>
<reference evidence="2" key="1">
    <citation type="journal article" date="2023" name="Comput. Struct. Biotechnol. J.">
        <title>Discovery of a novel marine Bacteroidetes with a rich repertoire of carbohydrate-active enzymes.</title>
        <authorList>
            <person name="Chen B."/>
            <person name="Liu G."/>
            <person name="Chen Q."/>
            <person name="Wang H."/>
            <person name="Liu L."/>
            <person name="Tang K."/>
        </authorList>
    </citation>
    <scope>NUCLEOTIDE SEQUENCE</scope>
    <source>
        <strain evidence="2">TK19036</strain>
    </source>
</reference>
<dbReference type="Gene3D" id="1.25.40.10">
    <property type="entry name" value="Tetratricopeptide repeat domain"/>
    <property type="match status" value="3"/>
</dbReference>
<gene>
    <name evidence="2" type="ORF">K4G66_10540</name>
</gene>
<feature type="chain" id="PRO_5041261102" evidence="1">
    <location>
        <begin position="23"/>
        <end position="612"/>
    </location>
</feature>
<dbReference type="Pfam" id="PF13174">
    <property type="entry name" value="TPR_6"/>
    <property type="match status" value="1"/>
</dbReference>
<evidence type="ECO:0000256" key="1">
    <source>
        <dbReference type="SAM" id="SignalP"/>
    </source>
</evidence>